<dbReference type="KEGG" id="bpb:bpr_I0125"/>
<dbReference type="Proteomes" id="UP000001299">
    <property type="component" value="Chromosome 1"/>
</dbReference>
<gene>
    <name evidence="3" type="ordered locus">bpr_I0125</name>
</gene>
<feature type="domain" description="AAA-ATPase-like" evidence="2">
    <location>
        <begin position="89"/>
        <end position="313"/>
    </location>
</feature>
<proteinExistence type="predicted"/>
<evidence type="ECO:0000313" key="4">
    <source>
        <dbReference type="Proteomes" id="UP000001299"/>
    </source>
</evidence>
<dbReference type="AlphaFoldDB" id="E0RW10"/>
<dbReference type="EMBL" id="CP001810">
    <property type="protein sequence ID" value="ADL32876.1"/>
    <property type="molecule type" value="Genomic_DNA"/>
</dbReference>
<dbReference type="Pfam" id="PF08011">
    <property type="entry name" value="PDDEXK_9"/>
    <property type="match status" value="1"/>
</dbReference>
<evidence type="ECO:0000313" key="3">
    <source>
        <dbReference type="EMBL" id="ADL32876.1"/>
    </source>
</evidence>
<keyword evidence="4" id="KW-1185">Reference proteome</keyword>
<name>E0RW10_BUTPB</name>
<dbReference type="PANTHER" id="PTHR34825">
    <property type="entry name" value="CONSERVED PROTEIN, WITH A WEAK D-GALACTARATE DEHYDRATASE/ALTRONATE HYDROLASE DOMAIN"/>
    <property type="match status" value="1"/>
</dbReference>
<feature type="compositionally biased region" description="Polar residues" evidence="1">
    <location>
        <begin position="64"/>
        <end position="86"/>
    </location>
</feature>
<protein>
    <recommendedName>
        <fullName evidence="2">AAA-ATPase-like domain-containing protein</fullName>
    </recommendedName>
</protein>
<dbReference type="STRING" id="515622.bpr_I0125"/>
<evidence type="ECO:0000256" key="1">
    <source>
        <dbReference type="SAM" id="MobiDB-lite"/>
    </source>
</evidence>
<accession>E0RW10</accession>
<dbReference type="HOGENOM" id="CLU_021114_1_2_9"/>
<dbReference type="eggNOG" id="COG3177">
    <property type="taxonomic scope" value="Bacteria"/>
</dbReference>
<dbReference type="eggNOG" id="COG4637">
    <property type="taxonomic scope" value="Bacteria"/>
</dbReference>
<dbReference type="Pfam" id="PF09820">
    <property type="entry name" value="AAA-ATPase_like"/>
    <property type="match status" value="1"/>
</dbReference>
<dbReference type="PANTHER" id="PTHR34825:SF1">
    <property type="entry name" value="AAA-ATPASE-LIKE DOMAIN-CONTAINING PROTEIN"/>
    <property type="match status" value="1"/>
</dbReference>
<dbReference type="InterPro" id="IPR018631">
    <property type="entry name" value="AAA-ATPase-like_dom"/>
</dbReference>
<evidence type="ECO:0000259" key="2">
    <source>
        <dbReference type="Pfam" id="PF09820"/>
    </source>
</evidence>
<dbReference type="InterPro" id="IPR027417">
    <property type="entry name" value="P-loop_NTPase"/>
</dbReference>
<sequence length="640" mass="73127">MEIAMKNSKEIAIEWGITERSVLNMCNEGKIPGAYKEGRKWQIPDDAVKPADGRVRTGEYRKNLISTSPAPNTDKSDPNSTSTTTKPLPIGISDYIRAQSEYYYVDKTMLIKDFLDRKPMVSLFTRPRRFGKTLNMDMLRVFFEISEEDTSIYFKDKQIWSCGDSYTRHQGKYPVIFLTFKDVKFDSWEATLNKLSALLQAEYGRHSELADSTKLADYEKAYYNKIVSGSANEVDLSSALENLSRMLYEHYGTNTIIIIDEYDTPIQEGYSKNFYDEIIGFMRNLFSGGFKDNKFLAYGFLTGILRIAQESIFSGLNNLSVNTVLDDDYDSYFGFTYPEVHQMMEYYGCTNKGKELQQWYDGYLFGNQEIYNPWSVINYISKGCVPQAYWVNAGRNEIIEDVMKMTFEDVYERLSALMQGEKVVARINQTTVYRSLSDDPANIYSILLVAGYLKIVKKHLQADGSYLCEIAIPNNEIAAVYKTEILSYYANIGVIKDTTSNVIAESLYSNDKDRLQKAVGEYMTKSISFYDAGAEGFYHGLVLGLIALMDNQYRIKSNRESGDGRYDVSLSPKDKKHAGIIMEIKWEKDLDQAELYKLADKALSQIDDKHYDSEMLQDGVTDIIKFGMAFSGKEVAIKTR</sequence>
<feature type="region of interest" description="Disordered" evidence="1">
    <location>
        <begin position="59"/>
        <end position="86"/>
    </location>
</feature>
<organism evidence="3 4">
    <name type="scientific">Butyrivibrio proteoclasticus (strain ATCC 51982 / DSM 14932 / B316)</name>
    <name type="common">Clostridium proteoclasticum</name>
    <dbReference type="NCBI Taxonomy" id="515622"/>
    <lineage>
        <taxon>Bacteria</taxon>
        <taxon>Bacillati</taxon>
        <taxon>Bacillota</taxon>
        <taxon>Clostridia</taxon>
        <taxon>Lachnospirales</taxon>
        <taxon>Lachnospiraceae</taxon>
        <taxon>Butyrivibrio</taxon>
    </lineage>
</organism>
<dbReference type="InterPro" id="IPR012547">
    <property type="entry name" value="PDDEXK_9"/>
</dbReference>
<reference evidence="3 4" key="1">
    <citation type="journal article" date="2010" name="PLoS ONE">
        <title>The glycobiome of the rumen bacterium Butyrivibrio proteoclasticus B316(T) highlights adaptation to a polysaccharide-rich environment.</title>
        <authorList>
            <person name="Kelly W.J."/>
            <person name="Leahy S.C."/>
            <person name="Altermann E."/>
            <person name="Yeoman C.J."/>
            <person name="Dunne J.C."/>
            <person name="Kong Z."/>
            <person name="Pacheco D.M."/>
            <person name="Li D."/>
            <person name="Noel S.J."/>
            <person name="Moon C.D."/>
            <person name="Cookson A.L."/>
            <person name="Attwood G.T."/>
        </authorList>
    </citation>
    <scope>NUCLEOTIDE SEQUENCE [LARGE SCALE GENOMIC DNA]</scope>
    <source>
        <strain evidence="4">ATCC 51982 / DSM 14932 / B316</strain>
    </source>
</reference>
<dbReference type="SUPFAM" id="SSF52540">
    <property type="entry name" value="P-loop containing nucleoside triphosphate hydrolases"/>
    <property type="match status" value="1"/>
</dbReference>